<gene>
    <name evidence="4" type="ORF">A6D6_02140</name>
</gene>
<feature type="compositionally biased region" description="Acidic residues" evidence="3">
    <location>
        <begin position="291"/>
        <end position="309"/>
    </location>
</feature>
<dbReference type="PROSITE" id="PS51234">
    <property type="entry name" value="TSP3"/>
    <property type="match status" value="3"/>
</dbReference>
<dbReference type="PANTHER" id="PTHR10199">
    <property type="entry name" value="THROMBOSPONDIN"/>
    <property type="match status" value="1"/>
</dbReference>
<dbReference type="EMBL" id="AQPF01000014">
    <property type="protein sequence ID" value="KAF0805692.1"/>
    <property type="molecule type" value="Genomic_DNA"/>
</dbReference>
<dbReference type="InterPro" id="IPR028974">
    <property type="entry name" value="TSP_type-3_rpt"/>
</dbReference>
<proteinExistence type="predicted"/>
<evidence type="ECO:0000313" key="5">
    <source>
        <dbReference type="Proteomes" id="UP000771797"/>
    </source>
</evidence>
<protein>
    <recommendedName>
        <fullName evidence="6">Thrombospondin type 3 repeat-containing protein</fullName>
    </recommendedName>
</protein>
<evidence type="ECO:0000313" key="4">
    <source>
        <dbReference type="EMBL" id="KAF0805692.1"/>
    </source>
</evidence>
<keyword evidence="5" id="KW-1185">Reference proteome</keyword>
<evidence type="ECO:0000256" key="1">
    <source>
        <dbReference type="ARBA" id="ARBA00022729"/>
    </source>
</evidence>
<feature type="region of interest" description="Disordered" evidence="3">
    <location>
        <begin position="387"/>
        <end position="524"/>
    </location>
</feature>
<feature type="compositionally biased region" description="Acidic residues" evidence="3">
    <location>
        <begin position="500"/>
        <end position="515"/>
    </location>
</feature>
<feature type="compositionally biased region" description="Polar residues" evidence="3">
    <location>
        <begin position="427"/>
        <end position="444"/>
    </location>
</feature>
<dbReference type="SUPFAM" id="SSF103647">
    <property type="entry name" value="TSP type-3 repeat"/>
    <property type="match status" value="3"/>
</dbReference>
<keyword evidence="2" id="KW-0106">Calcium</keyword>
<dbReference type="Proteomes" id="UP000771797">
    <property type="component" value="Unassembled WGS sequence"/>
</dbReference>
<comment type="caution">
    <text evidence="4">The sequence shown here is derived from an EMBL/GenBank/DDBJ whole genome shotgun (WGS) entry which is preliminary data.</text>
</comment>
<reference evidence="4 5" key="1">
    <citation type="submission" date="2012-09" db="EMBL/GenBank/DDBJ databases">
        <title>Genome Sequence of alkane-degrading Bacterium Alcanivorax sp. 6-D-6.</title>
        <authorList>
            <person name="Lai Q."/>
            <person name="Shao Z."/>
        </authorList>
    </citation>
    <scope>NUCLEOTIDE SEQUENCE [LARGE SCALE GENOMIC DNA]</scope>
    <source>
        <strain evidence="4 5">6-D-6</strain>
    </source>
</reference>
<dbReference type="InterPro" id="IPR003367">
    <property type="entry name" value="Thrombospondin_3-like_rpt"/>
</dbReference>
<evidence type="ECO:0000256" key="3">
    <source>
        <dbReference type="SAM" id="MobiDB-lite"/>
    </source>
</evidence>
<accession>A0ABQ6Y8N2</accession>
<dbReference type="Pfam" id="PF02412">
    <property type="entry name" value="TSP_3"/>
    <property type="match status" value="6"/>
</dbReference>
<sequence length="677" mass="70731">MGVAAVLSACGGGGSSNPPASDTGGSGMKMSGAAVKGPLANAPVMAYRIDVAVGNLQGASVGETRTSQQAAIDGLTLKPVEAPFLLVITVDGETTDLSTDDGSAAMQTLKTIVTQSQLSGNQPVYATPMTTMVVELLSEKELTTENFDSELVAAQAQVATALGFGIDPTLNLFETPPLYVSGMEEADYSSVVKYRMANEALVAVATGIGSRTSTPASSDAVIAMLAEDVSDGVVDGEAGGVAISGFSGTNVVDDLSQDLSMVKVPGTDTFISDLEDLLASETEQTGVEVNPPEDLDETVENPDLEVDSDLDGHLDSADNCPSVANPDQADEDADGTGDACDQDRDNDEILDHEDNCLETPNFNQEDGDNDGIGNACDLDADNDGIVDAEDNCPAIPNASQLDTDSDGQGDVCDSDDDGDGVADTSDNCRLTPNASQIDDNSNGTGDACEQDTDEDGVIDDLDNAPNDPNPGQEDFDNDGVGDVADDDIDGDGLANAQDPNDFDPDSDDDGIEDGIDPAPSNSTTTLNLTITETLSAYTPGEELTYYHDPENDPTNRAIMQCHIDGQIGDSESFGETWRLYADSGNFTIDGESAGSYDKADRSISTSGADPKEVIYQGCNGVGDCVTQWAEVEFDWNATYNPGESPKITGSIDVTETWTWDLNSEESVCHYTLNFTAD</sequence>
<dbReference type="Gene3D" id="4.10.1080.10">
    <property type="entry name" value="TSP type-3 repeat"/>
    <property type="match status" value="2"/>
</dbReference>
<evidence type="ECO:0000256" key="2">
    <source>
        <dbReference type="ARBA" id="ARBA00022837"/>
    </source>
</evidence>
<feature type="compositionally biased region" description="Acidic residues" evidence="3">
    <location>
        <begin position="473"/>
        <end position="490"/>
    </location>
</feature>
<organism evidence="4 5">
    <name type="scientific">Alcanivorax xiamenensis</name>
    <dbReference type="NCBI Taxonomy" id="1177156"/>
    <lineage>
        <taxon>Bacteria</taxon>
        <taxon>Pseudomonadati</taxon>
        <taxon>Pseudomonadota</taxon>
        <taxon>Gammaproteobacteria</taxon>
        <taxon>Oceanospirillales</taxon>
        <taxon>Alcanivoracaceae</taxon>
        <taxon>Alcanivorax</taxon>
    </lineage>
</organism>
<dbReference type="InterPro" id="IPR017897">
    <property type="entry name" value="Thrombospondin_3_rpt"/>
</dbReference>
<feature type="region of interest" description="Disordered" evidence="3">
    <location>
        <begin position="282"/>
        <end position="375"/>
    </location>
</feature>
<feature type="compositionally biased region" description="Acidic residues" evidence="3">
    <location>
        <begin position="448"/>
        <end position="462"/>
    </location>
</feature>
<evidence type="ECO:0008006" key="6">
    <source>
        <dbReference type="Google" id="ProtNLM"/>
    </source>
</evidence>
<feature type="compositionally biased region" description="Basic and acidic residues" evidence="3">
    <location>
        <begin position="341"/>
        <end position="355"/>
    </location>
</feature>
<name>A0ABQ6Y8N2_9GAMM</name>
<feature type="compositionally biased region" description="Acidic residues" evidence="3">
    <location>
        <begin position="403"/>
        <end position="420"/>
    </location>
</feature>
<keyword evidence="1" id="KW-0732">Signal</keyword>
<dbReference type="PANTHER" id="PTHR10199:SF100">
    <property type="entry name" value="THROMBOSPONDIN, ISOFORM A"/>
    <property type="match status" value="1"/>
</dbReference>